<organism evidence="1 2">
    <name type="scientific">Ixodes persulcatus</name>
    <name type="common">Taiga tick</name>
    <dbReference type="NCBI Taxonomy" id="34615"/>
    <lineage>
        <taxon>Eukaryota</taxon>
        <taxon>Metazoa</taxon>
        <taxon>Ecdysozoa</taxon>
        <taxon>Arthropoda</taxon>
        <taxon>Chelicerata</taxon>
        <taxon>Arachnida</taxon>
        <taxon>Acari</taxon>
        <taxon>Parasitiformes</taxon>
        <taxon>Ixodida</taxon>
        <taxon>Ixodoidea</taxon>
        <taxon>Ixodidae</taxon>
        <taxon>Ixodinae</taxon>
        <taxon>Ixodes</taxon>
    </lineage>
</organism>
<reference evidence="1 2" key="1">
    <citation type="journal article" date="2020" name="Cell">
        <title>Large-Scale Comparative Analyses of Tick Genomes Elucidate Their Genetic Diversity and Vector Capacities.</title>
        <authorList>
            <consortium name="Tick Genome and Microbiome Consortium (TIGMIC)"/>
            <person name="Jia N."/>
            <person name="Wang J."/>
            <person name="Shi W."/>
            <person name="Du L."/>
            <person name="Sun Y."/>
            <person name="Zhan W."/>
            <person name="Jiang J.F."/>
            <person name="Wang Q."/>
            <person name="Zhang B."/>
            <person name="Ji P."/>
            <person name="Bell-Sakyi L."/>
            <person name="Cui X.M."/>
            <person name="Yuan T.T."/>
            <person name="Jiang B.G."/>
            <person name="Yang W.F."/>
            <person name="Lam T.T."/>
            <person name="Chang Q.C."/>
            <person name="Ding S.J."/>
            <person name="Wang X.J."/>
            <person name="Zhu J.G."/>
            <person name="Ruan X.D."/>
            <person name="Zhao L."/>
            <person name="Wei J.T."/>
            <person name="Ye R.Z."/>
            <person name="Que T.C."/>
            <person name="Du C.H."/>
            <person name="Zhou Y.H."/>
            <person name="Cheng J.X."/>
            <person name="Dai P.F."/>
            <person name="Guo W.B."/>
            <person name="Han X.H."/>
            <person name="Huang E.J."/>
            <person name="Li L.F."/>
            <person name="Wei W."/>
            <person name="Gao Y.C."/>
            <person name="Liu J.Z."/>
            <person name="Shao H.Z."/>
            <person name="Wang X."/>
            <person name="Wang C.C."/>
            <person name="Yang T.C."/>
            <person name="Huo Q.B."/>
            <person name="Li W."/>
            <person name="Chen H.Y."/>
            <person name="Chen S.E."/>
            <person name="Zhou L.G."/>
            <person name="Ni X.B."/>
            <person name="Tian J.H."/>
            <person name="Sheng Y."/>
            <person name="Liu T."/>
            <person name="Pan Y.S."/>
            <person name="Xia L.Y."/>
            <person name="Li J."/>
            <person name="Zhao F."/>
            <person name="Cao W.C."/>
        </authorList>
    </citation>
    <scope>NUCLEOTIDE SEQUENCE [LARGE SCALE GENOMIC DNA]</scope>
    <source>
        <strain evidence="1">Iper-2018</strain>
    </source>
</reference>
<sequence>MRLATTDVHTASDRQVGTTESLLESSRDQAVDSVLPATVATTEATKEDTELLLQFHFWASFDSPPPVSPKSSGAEIIFRFKSRVFARLASATLCCIAPKAPNQKALRMGFLLVSALLTTSSIALLASALLRPSGLNNRALAAHHKRSAAVYCCLDASSDGRNLTFFNPELDCGPNGLKAFNSLLYRTGPNLKRFFAVGGQHAMYAHLNRALSSADSREQFIEAVLSWLQVPYLRSSGLVIHITYPERLSKQNTLNYFILELASKIRSRSLVVTLPLSSEKEAKYRLPLAYKKVDILIKMSHRFGNPAIGNCPNPIKGLQTHSLQKTIRETKSFYWKNWMSSLKSKFLFTVSLAGYAYWVKNGSLSGMTRDRVQKYKLSAYSDICIKVHDINWNHKYIRETGCLTAWSGRTYFSSLSPKSFKFIEDRKNIRGLAVFDIERDDFRGVCGSPYPMLRAIRDNLKKSL</sequence>
<dbReference type="EMBL" id="JABSTQ010011052">
    <property type="protein sequence ID" value="KAG0415588.1"/>
    <property type="molecule type" value="Genomic_DNA"/>
</dbReference>
<comment type="caution">
    <text evidence="1">The sequence shown here is derived from an EMBL/GenBank/DDBJ whole genome shotgun (WGS) entry which is preliminary data.</text>
</comment>
<evidence type="ECO:0000313" key="1">
    <source>
        <dbReference type="EMBL" id="KAG0415588.1"/>
    </source>
</evidence>
<dbReference type="Proteomes" id="UP000805193">
    <property type="component" value="Unassembled WGS sequence"/>
</dbReference>
<evidence type="ECO:0000313" key="2">
    <source>
        <dbReference type="Proteomes" id="UP000805193"/>
    </source>
</evidence>
<keyword evidence="2" id="KW-1185">Reference proteome</keyword>
<proteinExistence type="predicted"/>
<accession>A0AC60P7Z4</accession>
<gene>
    <name evidence="1" type="ORF">HPB47_007204</name>
</gene>
<name>A0AC60P7Z4_IXOPE</name>
<protein>
    <submittedName>
        <fullName evidence="1">Uncharacterized protein</fullName>
    </submittedName>
</protein>